<dbReference type="InterPro" id="IPR001680">
    <property type="entry name" value="WD40_rpt"/>
</dbReference>
<dbReference type="PANTHER" id="PTHR22852">
    <property type="entry name" value="LETHAL 2 DENTICLELESS PROTEIN RETINOIC ACID-REGULATED NUCLEAR MATRIX-ASSOCIATED PROTEIN"/>
    <property type="match status" value="1"/>
</dbReference>
<dbReference type="Pfam" id="PF00400">
    <property type="entry name" value="WD40"/>
    <property type="match status" value="3"/>
</dbReference>
<accession>A0A2H8TFL3</accession>
<dbReference type="EMBL" id="GFXV01001060">
    <property type="protein sequence ID" value="MBW12865.1"/>
    <property type="molecule type" value="Transcribed_RNA"/>
</dbReference>
<evidence type="ECO:0000256" key="2">
    <source>
        <dbReference type="ARBA" id="ARBA00022786"/>
    </source>
</evidence>
<dbReference type="Gene3D" id="2.130.10.10">
    <property type="entry name" value="YVTN repeat-like/Quinoprotein amine dehydrogenase"/>
    <property type="match status" value="2"/>
</dbReference>
<evidence type="ECO:0000256" key="5">
    <source>
        <dbReference type="SAM" id="MobiDB-lite"/>
    </source>
</evidence>
<evidence type="ECO:0000256" key="3">
    <source>
        <dbReference type="ARBA" id="ARBA00038344"/>
    </source>
</evidence>
<dbReference type="SMART" id="SM00320">
    <property type="entry name" value="WD40"/>
    <property type="match status" value="4"/>
</dbReference>
<keyword evidence="4" id="KW-0853">WD repeat</keyword>
<dbReference type="GO" id="GO:0043161">
    <property type="term" value="P:proteasome-mediated ubiquitin-dependent protein catabolic process"/>
    <property type="evidence" value="ECO:0007669"/>
    <property type="project" value="TreeGrafter"/>
</dbReference>
<gene>
    <name evidence="6" type="primary">dtl</name>
</gene>
<evidence type="ECO:0000313" key="6">
    <source>
        <dbReference type="EMBL" id="MBW12865.1"/>
    </source>
</evidence>
<dbReference type="OrthoDB" id="2096344at2759"/>
<comment type="pathway">
    <text evidence="1">Protein modification; protein ubiquitination.</text>
</comment>
<sequence length="539" mass="61366">MKSNNILNYLEKRQLGYAGFKSKLNDTFIDKIGYKPVANDDFCNTNIDIGNTFACKFSRNKNNLHIVGCSTEHGEIIVQNTIGHYNDQNIQFQRNVVHDNAIFNFAWAEPQMKLITACGDQSTKLFNLSPSGVLDEEREFIYHSSVKSVMFCPGSSDVFCGGGQDSSIKIWDARINNGRRVLEFEHTIPNTHGTYESKSKKPSKIYGISSLIFKTDQTVISCSSLDYTIKLWDLRKTYRQVNGNIEPLPLKKYSNGMKNSPRFNGYSDIVSSPQSNLMYASCINNGIYSYLLDSEETKPICTYFGHCHETGYSKISISHDGRYLFSGCMDYIGMIYLTDFPYDDHPMFQINCSNSFLKKELSASDWCADLTSIKFVTSSDSMPIVWSILTEEERNSVDTSFHQTKWYPPKTLSTKISTIPIKFKTELKEKYKKETEETMNNWDIEKKNFVPNEEHLNVTPKKPWDALFSTKATSPSSISSQLEITPTHSTLVAPNRIPEAVTPTSSKKRKKSTLSPRSLIDQYLVPKSKREKLDTINEI</sequence>
<dbReference type="GO" id="GO:0030674">
    <property type="term" value="F:protein-macromolecule adaptor activity"/>
    <property type="evidence" value="ECO:0007669"/>
    <property type="project" value="TreeGrafter"/>
</dbReference>
<reference evidence="6" key="1">
    <citation type="submission" date="2017-10" db="EMBL/GenBank/DDBJ databases">
        <title>Transcriptome Assembly of Sugarcane Aphid Adults.</title>
        <authorList>
            <person name="Scully E.D."/>
            <person name="Palmer N.A."/>
            <person name="Geib S.M."/>
            <person name="Sarath G."/>
            <person name="Sattler S.E."/>
        </authorList>
    </citation>
    <scope>NUCLEOTIDE SEQUENCE</scope>
    <source>
        <tissue evidence="6">Whole body</tissue>
    </source>
</reference>
<dbReference type="InterPro" id="IPR015943">
    <property type="entry name" value="WD40/YVTN_repeat-like_dom_sf"/>
</dbReference>
<feature type="repeat" description="WD" evidence="4">
    <location>
        <begin position="208"/>
        <end position="235"/>
    </location>
</feature>
<dbReference type="GO" id="GO:0005634">
    <property type="term" value="C:nucleus"/>
    <property type="evidence" value="ECO:0007669"/>
    <property type="project" value="TreeGrafter"/>
</dbReference>
<organism evidence="6">
    <name type="scientific">Melanaphis sacchari</name>
    <dbReference type="NCBI Taxonomy" id="742174"/>
    <lineage>
        <taxon>Eukaryota</taxon>
        <taxon>Metazoa</taxon>
        <taxon>Ecdysozoa</taxon>
        <taxon>Arthropoda</taxon>
        <taxon>Hexapoda</taxon>
        <taxon>Insecta</taxon>
        <taxon>Pterygota</taxon>
        <taxon>Neoptera</taxon>
        <taxon>Paraneoptera</taxon>
        <taxon>Hemiptera</taxon>
        <taxon>Sternorrhyncha</taxon>
        <taxon>Aphidomorpha</taxon>
        <taxon>Aphidoidea</taxon>
        <taxon>Aphididae</taxon>
        <taxon>Aphidini</taxon>
        <taxon>Melanaphis</taxon>
    </lineage>
</organism>
<comment type="similarity">
    <text evidence="3">Belongs to the WD repeat cdt2 family.</text>
</comment>
<proteinExistence type="inferred from homology"/>
<name>A0A2H8TFL3_9HEMI</name>
<dbReference type="AlphaFoldDB" id="A0A2H8TFL3"/>
<dbReference type="PANTHER" id="PTHR22852:SF0">
    <property type="entry name" value="DENTICLELESS PROTEIN HOMOLOG"/>
    <property type="match status" value="1"/>
</dbReference>
<dbReference type="InterPro" id="IPR036322">
    <property type="entry name" value="WD40_repeat_dom_sf"/>
</dbReference>
<keyword evidence="2" id="KW-0833">Ubl conjugation pathway</keyword>
<dbReference type="InterPro" id="IPR051865">
    <property type="entry name" value="WD-repeat_CDT2_adapter"/>
</dbReference>
<dbReference type="SUPFAM" id="SSF50978">
    <property type="entry name" value="WD40 repeat-like"/>
    <property type="match status" value="1"/>
</dbReference>
<evidence type="ECO:0000256" key="1">
    <source>
        <dbReference type="ARBA" id="ARBA00004906"/>
    </source>
</evidence>
<evidence type="ECO:0000256" key="4">
    <source>
        <dbReference type="PROSITE-ProRule" id="PRU00221"/>
    </source>
</evidence>
<dbReference type="PROSITE" id="PS50082">
    <property type="entry name" value="WD_REPEATS_2"/>
    <property type="match status" value="1"/>
</dbReference>
<feature type="region of interest" description="Disordered" evidence="5">
    <location>
        <begin position="494"/>
        <end position="517"/>
    </location>
</feature>
<dbReference type="GO" id="GO:0007095">
    <property type="term" value="P:mitotic G2 DNA damage checkpoint signaling"/>
    <property type="evidence" value="ECO:0007669"/>
    <property type="project" value="TreeGrafter"/>
</dbReference>
<protein>
    <submittedName>
        <fullName evidence="6">Denticleless</fullName>
    </submittedName>
</protein>